<organism evidence="1 2">
    <name type="scientific">Uabimicrobium amorphum</name>
    <dbReference type="NCBI Taxonomy" id="2596890"/>
    <lineage>
        <taxon>Bacteria</taxon>
        <taxon>Pseudomonadati</taxon>
        <taxon>Planctomycetota</taxon>
        <taxon>Candidatus Uabimicrobiia</taxon>
        <taxon>Candidatus Uabimicrobiales</taxon>
        <taxon>Candidatus Uabimicrobiaceae</taxon>
        <taxon>Candidatus Uabimicrobium</taxon>
    </lineage>
</organism>
<gene>
    <name evidence="1" type="ORF">UABAM_05771</name>
</gene>
<sequence>MKCAFLTSRDLPNLIAEELAVVELLRKKNITIDVVVWNDKVDWSIYNCVVIRTTWDYYLHSEKFLDVLQEIQRCGCRLFNSFEIAKWNTNKRYLLELEQKQVAVIPTKIVQNVREENWQEHFTRWDTQKLVVKPVISAGAYHTYVIDHKEAPQIPSIDVSYMVQPFLPSVAEEGEWSFMFFGGQYSHAVIKRPKQNDFRVQEEHGGSTELMEVEHDDLLEAKKVIAAIPKQLYARVDMIRYRGKLHLIELELIEPQLFLANCTKGVEMFAETFCQMCDDK</sequence>
<dbReference type="PANTHER" id="PTHR39217:SF1">
    <property type="entry name" value="GLUTATHIONE SYNTHETASE"/>
    <property type="match status" value="1"/>
</dbReference>
<dbReference type="PANTHER" id="PTHR39217">
    <property type="match status" value="1"/>
</dbReference>
<dbReference type="SUPFAM" id="SSF56059">
    <property type="entry name" value="Glutathione synthetase ATP-binding domain-like"/>
    <property type="match status" value="1"/>
</dbReference>
<protein>
    <submittedName>
        <fullName evidence="1">Transporter</fullName>
    </submittedName>
</protein>
<dbReference type="OrthoDB" id="3373978at2"/>
<accession>A0A5S9F667</accession>
<dbReference type="AlphaFoldDB" id="A0A5S9F667"/>
<proteinExistence type="predicted"/>
<keyword evidence="2" id="KW-1185">Reference proteome</keyword>
<dbReference type="KEGG" id="uam:UABAM_05771"/>
<dbReference type="Gene3D" id="3.30.470.20">
    <property type="entry name" value="ATP-grasp fold, B domain"/>
    <property type="match status" value="1"/>
</dbReference>
<dbReference type="EMBL" id="AP019860">
    <property type="protein sequence ID" value="BBM87362.1"/>
    <property type="molecule type" value="Genomic_DNA"/>
</dbReference>
<evidence type="ECO:0000313" key="1">
    <source>
        <dbReference type="EMBL" id="BBM87362.1"/>
    </source>
</evidence>
<evidence type="ECO:0000313" key="2">
    <source>
        <dbReference type="Proteomes" id="UP000326354"/>
    </source>
</evidence>
<dbReference type="RefSeq" id="WP_151971384.1">
    <property type="nucleotide sequence ID" value="NZ_AP019860.1"/>
</dbReference>
<dbReference type="Proteomes" id="UP000326354">
    <property type="component" value="Chromosome"/>
</dbReference>
<name>A0A5S9F667_UABAM</name>
<dbReference type="InterPro" id="IPR053191">
    <property type="entry name" value="DcsG_Biosynth_Enzyme"/>
</dbReference>
<reference evidence="1 2" key="1">
    <citation type="submission" date="2019-08" db="EMBL/GenBank/DDBJ databases">
        <title>Complete genome sequence of Candidatus Uab amorphum.</title>
        <authorList>
            <person name="Shiratori T."/>
            <person name="Suzuki S."/>
            <person name="Kakizawa Y."/>
            <person name="Ishida K."/>
        </authorList>
    </citation>
    <scope>NUCLEOTIDE SEQUENCE [LARGE SCALE GENOMIC DNA]</scope>
    <source>
        <strain evidence="1 2">SRT547</strain>
    </source>
</reference>